<name>A0A7G2FLB8_ARATH</name>
<dbReference type="EMBL" id="LR881472">
    <property type="protein sequence ID" value="CAD5336212.1"/>
    <property type="molecule type" value="Genomic_DNA"/>
</dbReference>
<dbReference type="Proteomes" id="UP000516314">
    <property type="component" value="Mitochondrion MT"/>
</dbReference>
<geneLocation type="mitochondrion" evidence="1"/>
<sequence>MSTVKILAFLYSIFIKTADRVETYCSSLMNAPFMSWLRGLKRKRLLNCRGDLDQSKTLVGKPDLLQALELDDIVAAMHPEEKFGTGILASVPVASDSYAPASLFVSVTREASLDLKRVLVLKKSRSFRCSQIWSRRWLLKWARDA</sequence>
<reference evidence="1 3" key="1">
    <citation type="submission" date="2020-09" db="EMBL/GenBank/DDBJ databases">
        <authorList>
            <person name="Ashkenazy H."/>
        </authorList>
    </citation>
    <scope>NUCLEOTIDE SEQUENCE [LARGE SCALE GENOMIC DNA]</scope>
    <source>
        <strain evidence="3">cv. Cdm-0</strain>
    </source>
</reference>
<organism evidence="1 3">
    <name type="scientific">Arabidopsis thaliana</name>
    <name type="common">Mouse-ear cress</name>
    <dbReference type="NCBI Taxonomy" id="3702"/>
    <lineage>
        <taxon>Eukaryota</taxon>
        <taxon>Viridiplantae</taxon>
        <taxon>Streptophyta</taxon>
        <taxon>Embryophyta</taxon>
        <taxon>Tracheophyta</taxon>
        <taxon>Spermatophyta</taxon>
        <taxon>Magnoliopsida</taxon>
        <taxon>eudicotyledons</taxon>
        <taxon>Gunneridae</taxon>
        <taxon>Pentapetalae</taxon>
        <taxon>rosids</taxon>
        <taxon>malvids</taxon>
        <taxon>Brassicales</taxon>
        <taxon>Brassicaceae</taxon>
        <taxon>Camelineae</taxon>
        <taxon>Arabidopsis</taxon>
    </lineage>
</organism>
<proteinExistence type="predicted"/>
<keyword evidence="1" id="KW-0496">Mitochondrion</keyword>
<evidence type="ECO:0000313" key="2">
    <source>
        <dbReference type="EMBL" id="CAD5336212.1"/>
    </source>
</evidence>
<dbReference type="AlphaFoldDB" id="A0A7G2FLB8"/>
<gene>
    <name evidence="1" type="ORF">AT9943_LOCUS23388</name>
    <name evidence="2" type="ORF">AT9943_LOCUS23420</name>
</gene>
<protein>
    <submittedName>
        <fullName evidence="1">(thale cress) hypothetical protein</fullName>
    </submittedName>
</protein>
<accession>A0A7G2FLB8</accession>
<evidence type="ECO:0000313" key="3">
    <source>
        <dbReference type="Proteomes" id="UP000516314"/>
    </source>
</evidence>
<evidence type="ECO:0000313" key="1">
    <source>
        <dbReference type="EMBL" id="CAD5336179.1"/>
    </source>
</evidence>
<dbReference type="EMBL" id="LR881472">
    <property type="protein sequence ID" value="CAD5336179.1"/>
    <property type="molecule type" value="Genomic_DNA"/>
</dbReference>